<reference evidence="2" key="1">
    <citation type="submission" date="2021-02" db="EMBL/GenBank/DDBJ databases">
        <authorList>
            <person name="Nowell W R."/>
        </authorList>
    </citation>
    <scope>NUCLEOTIDE SEQUENCE</scope>
</reference>
<organism evidence="2 3">
    <name type="scientific">Adineta steineri</name>
    <dbReference type="NCBI Taxonomy" id="433720"/>
    <lineage>
        <taxon>Eukaryota</taxon>
        <taxon>Metazoa</taxon>
        <taxon>Spiralia</taxon>
        <taxon>Gnathifera</taxon>
        <taxon>Rotifera</taxon>
        <taxon>Eurotatoria</taxon>
        <taxon>Bdelloidea</taxon>
        <taxon>Adinetida</taxon>
        <taxon>Adinetidae</taxon>
        <taxon>Adineta</taxon>
    </lineage>
</organism>
<accession>A0A820KTC0</accession>
<feature type="non-terminal residue" evidence="2">
    <location>
        <position position="178"/>
    </location>
</feature>
<dbReference type="AlphaFoldDB" id="A0A820KTC0"/>
<dbReference type="Proteomes" id="UP000663844">
    <property type="component" value="Unassembled WGS sequence"/>
</dbReference>
<feature type="domain" description="Beta-lactamase-related" evidence="1">
    <location>
        <begin position="1"/>
        <end position="142"/>
    </location>
</feature>
<dbReference type="Pfam" id="PF00144">
    <property type="entry name" value="Beta-lactamase"/>
    <property type="match status" value="1"/>
</dbReference>
<evidence type="ECO:0000313" key="2">
    <source>
        <dbReference type="EMBL" id="CAF4342002.1"/>
    </source>
</evidence>
<dbReference type="EMBL" id="CAJOAZ010020002">
    <property type="protein sequence ID" value="CAF4342002.1"/>
    <property type="molecule type" value="Genomic_DNA"/>
</dbReference>
<name>A0A820KTC0_9BILA</name>
<dbReference type="InterPro" id="IPR050491">
    <property type="entry name" value="AmpC-like"/>
</dbReference>
<dbReference type="SUPFAM" id="SSF56601">
    <property type="entry name" value="beta-lactamase/transpeptidase-like"/>
    <property type="match status" value="1"/>
</dbReference>
<dbReference type="InterPro" id="IPR001466">
    <property type="entry name" value="Beta-lactam-related"/>
</dbReference>
<sequence length="178" mass="20479">MQLVEKELIDLDTDINQYLSEPNRKIFHPRYPSHSITLRKLLSHSASIAVNSKLQDTFYQLGDTAFTQSTLADMCFTHINPNTSNWLPKPPGSVTFYSNEGSALAALVVERVTKTPYNQYIKDNILKPLNIDINKTGFRLADFPNREELVKHYTYVFNTSFLEQWNQKIPQLNVAQMP</sequence>
<evidence type="ECO:0000259" key="1">
    <source>
        <dbReference type="Pfam" id="PF00144"/>
    </source>
</evidence>
<dbReference type="PANTHER" id="PTHR46825">
    <property type="entry name" value="D-ALANYL-D-ALANINE-CARBOXYPEPTIDASE/ENDOPEPTIDASE AMPH"/>
    <property type="match status" value="1"/>
</dbReference>
<evidence type="ECO:0000313" key="3">
    <source>
        <dbReference type="Proteomes" id="UP000663844"/>
    </source>
</evidence>
<dbReference type="Gene3D" id="3.40.710.10">
    <property type="entry name" value="DD-peptidase/beta-lactamase superfamily"/>
    <property type="match status" value="1"/>
</dbReference>
<gene>
    <name evidence="2" type="ORF">OXD698_LOCUS48288</name>
</gene>
<dbReference type="PANTHER" id="PTHR46825:SF9">
    <property type="entry name" value="BETA-LACTAMASE-RELATED DOMAIN-CONTAINING PROTEIN"/>
    <property type="match status" value="1"/>
</dbReference>
<protein>
    <recommendedName>
        <fullName evidence="1">Beta-lactamase-related domain-containing protein</fullName>
    </recommendedName>
</protein>
<comment type="caution">
    <text evidence="2">The sequence shown here is derived from an EMBL/GenBank/DDBJ whole genome shotgun (WGS) entry which is preliminary data.</text>
</comment>
<proteinExistence type="predicted"/>
<dbReference type="InterPro" id="IPR012338">
    <property type="entry name" value="Beta-lactam/transpept-like"/>
</dbReference>